<proteinExistence type="predicted"/>
<dbReference type="Proteomes" id="UP000192907">
    <property type="component" value="Unassembled WGS sequence"/>
</dbReference>
<keyword evidence="2" id="KW-1185">Reference proteome</keyword>
<protein>
    <submittedName>
        <fullName evidence="1">Uncharacterized protein</fullName>
    </submittedName>
</protein>
<gene>
    <name evidence="1" type="ORF">SAMN06296036_12468</name>
</gene>
<reference evidence="2" key="1">
    <citation type="submission" date="2017-04" db="EMBL/GenBank/DDBJ databases">
        <authorList>
            <person name="Varghese N."/>
            <person name="Submissions S."/>
        </authorList>
    </citation>
    <scope>NUCLEOTIDE SEQUENCE [LARGE SCALE GENOMIC DNA]</scope>
    <source>
        <strain evidence="2">RKEM611</strain>
    </source>
</reference>
<evidence type="ECO:0000313" key="2">
    <source>
        <dbReference type="Proteomes" id="UP000192907"/>
    </source>
</evidence>
<evidence type="ECO:0000313" key="1">
    <source>
        <dbReference type="EMBL" id="SMF68830.1"/>
    </source>
</evidence>
<dbReference type="EMBL" id="FWZT01000024">
    <property type="protein sequence ID" value="SMF68830.1"/>
    <property type="molecule type" value="Genomic_DNA"/>
</dbReference>
<name>A0A1Y6CRW1_9BACT</name>
<accession>A0A1Y6CRW1</accession>
<dbReference type="RefSeq" id="WP_132323907.1">
    <property type="nucleotide sequence ID" value="NZ_SLZT01000024.1"/>
</dbReference>
<dbReference type="AlphaFoldDB" id="A0A1Y6CRW1"/>
<organism evidence="1 2">
    <name type="scientific">Pseudobacteriovorax antillogorgiicola</name>
    <dbReference type="NCBI Taxonomy" id="1513793"/>
    <lineage>
        <taxon>Bacteria</taxon>
        <taxon>Pseudomonadati</taxon>
        <taxon>Bdellovibrionota</taxon>
        <taxon>Oligoflexia</taxon>
        <taxon>Oligoflexales</taxon>
        <taxon>Pseudobacteriovoracaceae</taxon>
        <taxon>Pseudobacteriovorax</taxon>
    </lineage>
</organism>
<sequence length="90" mass="10657">MKKQLIHLLKDEVIPDLKDHEFAQVSADYANNQAEEIYDFYERIVNHTDCESLLYEELRSRYGDNLQHPEPMIRKMMSVLESHPPQRLAA</sequence>